<dbReference type="Pfam" id="PF06629">
    <property type="entry name" value="MipA"/>
    <property type="match status" value="1"/>
</dbReference>
<evidence type="ECO:0000256" key="2">
    <source>
        <dbReference type="ARBA" id="ARBA00005722"/>
    </source>
</evidence>
<dbReference type="Proteomes" id="UP000198889">
    <property type="component" value="Unassembled WGS sequence"/>
</dbReference>
<keyword evidence="5" id="KW-0998">Cell outer membrane</keyword>
<evidence type="ECO:0000313" key="7">
    <source>
        <dbReference type="EMBL" id="SCW36642.1"/>
    </source>
</evidence>
<reference evidence="8" key="1">
    <citation type="submission" date="2016-10" db="EMBL/GenBank/DDBJ databases">
        <authorList>
            <person name="Varghese N."/>
            <person name="Submissions S."/>
        </authorList>
    </citation>
    <scope>NUCLEOTIDE SEQUENCE [LARGE SCALE GENOMIC DNA]</scope>
    <source>
        <strain evidence="8">CGMCC 1.1761</strain>
    </source>
</reference>
<gene>
    <name evidence="7" type="ORF">SAMN05660859_0819</name>
</gene>
<feature type="chain" id="PRO_5011763360" evidence="6">
    <location>
        <begin position="26"/>
        <end position="288"/>
    </location>
</feature>
<dbReference type="PANTHER" id="PTHR38776">
    <property type="entry name" value="MLTA-INTERACTING PROTEIN-RELATED"/>
    <property type="match status" value="1"/>
</dbReference>
<evidence type="ECO:0000256" key="4">
    <source>
        <dbReference type="ARBA" id="ARBA00023136"/>
    </source>
</evidence>
<feature type="signal peptide" evidence="6">
    <location>
        <begin position="1"/>
        <end position="25"/>
    </location>
</feature>
<keyword evidence="4" id="KW-0472">Membrane</keyword>
<evidence type="ECO:0000313" key="8">
    <source>
        <dbReference type="Proteomes" id="UP000198889"/>
    </source>
</evidence>
<dbReference type="RefSeq" id="WP_091436333.1">
    <property type="nucleotide sequence ID" value="NZ_FMTP01000001.1"/>
</dbReference>
<comment type="subcellular location">
    <subcellularLocation>
        <location evidence="1">Cell outer membrane</location>
    </subcellularLocation>
</comment>
<evidence type="ECO:0000256" key="5">
    <source>
        <dbReference type="ARBA" id="ARBA00023237"/>
    </source>
</evidence>
<dbReference type="PANTHER" id="PTHR38776:SF1">
    <property type="entry name" value="MLTA-INTERACTING PROTEIN-RELATED"/>
    <property type="match status" value="1"/>
</dbReference>
<keyword evidence="8" id="KW-1185">Reference proteome</keyword>
<dbReference type="GO" id="GO:0009279">
    <property type="term" value="C:cell outer membrane"/>
    <property type="evidence" value="ECO:0007669"/>
    <property type="project" value="UniProtKB-SubCell"/>
</dbReference>
<dbReference type="InterPro" id="IPR010583">
    <property type="entry name" value="MipA"/>
</dbReference>
<evidence type="ECO:0000256" key="1">
    <source>
        <dbReference type="ARBA" id="ARBA00004442"/>
    </source>
</evidence>
<protein>
    <submittedName>
        <fullName evidence="7">Outer membrane scaffolding protein for murein synthesis, MipA/OmpV family</fullName>
    </submittedName>
</protein>
<comment type="similarity">
    <text evidence="2">Belongs to the MipA/OmpV family.</text>
</comment>
<dbReference type="AlphaFoldDB" id="A0A1G4PWI7"/>
<evidence type="ECO:0000256" key="6">
    <source>
        <dbReference type="SAM" id="SignalP"/>
    </source>
</evidence>
<dbReference type="STRING" id="177413.SAMN05660859_0819"/>
<evidence type="ECO:0000256" key="3">
    <source>
        <dbReference type="ARBA" id="ARBA00022729"/>
    </source>
</evidence>
<name>A0A1G4PWI7_9HYPH</name>
<keyword evidence="3 6" id="KW-0732">Signal</keyword>
<dbReference type="EMBL" id="FMTP01000001">
    <property type="protein sequence ID" value="SCW36642.1"/>
    <property type="molecule type" value="Genomic_DNA"/>
</dbReference>
<sequence>MRSVGFAGVVVVAGALGLSASLAQAADMAYKGDPTYAPAESRDRQWTVTVGGYVMAVPTWMGSDDYEFGFKPIISITRADQLSQFKSFNDNPSLALFDNGTFEVGITGTMNWKRDSSNSNALRGMADIDYAFQVGGYAQWFPMDWLRLRGDVRYGFGGFEGVVADFAVDAIHFSPELWGVTISAGPRMTLASSGYIDTYYGVTPTEAAFAQALGNPLTPYQAGGGIYSVGFGGQVVKRFTENITGSVFAEYKYLMDEAADSPLVVQNGDRNQFQAGVSLAYTFFLGFE</sequence>
<accession>A0A1G4PWI7</accession>
<organism evidence="7 8">
    <name type="scientific">Ancylobacter rudongensis</name>
    <dbReference type="NCBI Taxonomy" id="177413"/>
    <lineage>
        <taxon>Bacteria</taxon>
        <taxon>Pseudomonadati</taxon>
        <taxon>Pseudomonadota</taxon>
        <taxon>Alphaproteobacteria</taxon>
        <taxon>Hyphomicrobiales</taxon>
        <taxon>Xanthobacteraceae</taxon>
        <taxon>Ancylobacter</taxon>
    </lineage>
</organism>
<proteinExistence type="inferred from homology"/>